<evidence type="ECO:0000313" key="8">
    <source>
        <dbReference type="Proteomes" id="UP000198802"/>
    </source>
</evidence>
<feature type="domain" description="HTH tetR-type" evidence="6">
    <location>
        <begin position="56"/>
        <end position="116"/>
    </location>
</feature>
<dbReference type="SUPFAM" id="SSF46689">
    <property type="entry name" value="Homeodomain-like"/>
    <property type="match status" value="1"/>
</dbReference>
<accession>A0A0S4QGZ2</accession>
<dbReference type="InterPro" id="IPR001647">
    <property type="entry name" value="HTH_TetR"/>
</dbReference>
<dbReference type="PRINTS" id="PR00455">
    <property type="entry name" value="HTHTETR"/>
</dbReference>
<evidence type="ECO:0000259" key="6">
    <source>
        <dbReference type="PROSITE" id="PS50977"/>
    </source>
</evidence>
<evidence type="ECO:0000256" key="4">
    <source>
        <dbReference type="PROSITE-ProRule" id="PRU00335"/>
    </source>
</evidence>
<dbReference type="PANTHER" id="PTHR30055">
    <property type="entry name" value="HTH-TYPE TRANSCRIPTIONAL REGULATOR RUTR"/>
    <property type="match status" value="1"/>
</dbReference>
<feature type="compositionally biased region" description="Low complexity" evidence="5">
    <location>
        <begin position="16"/>
        <end position="27"/>
    </location>
</feature>
<dbReference type="EMBL" id="FAOZ01000003">
    <property type="protein sequence ID" value="CUU54765.1"/>
    <property type="molecule type" value="Genomic_DNA"/>
</dbReference>
<evidence type="ECO:0000256" key="1">
    <source>
        <dbReference type="ARBA" id="ARBA00023015"/>
    </source>
</evidence>
<evidence type="ECO:0000313" key="7">
    <source>
        <dbReference type="EMBL" id="CUU54765.1"/>
    </source>
</evidence>
<feature type="DNA-binding region" description="H-T-H motif" evidence="4">
    <location>
        <begin position="79"/>
        <end position="98"/>
    </location>
</feature>
<dbReference type="Gene3D" id="1.10.357.10">
    <property type="entry name" value="Tetracycline Repressor, domain 2"/>
    <property type="match status" value="1"/>
</dbReference>
<feature type="region of interest" description="Disordered" evidence="5">
    <location>
        <begin position="1"/>
        <end position="49"/>
    </location>
</feature>
<dbReference type="PROSITE" id="PS50977">
    <property type="entry name" value="HTH_TETR_2"/>
    <property type="match status" value="1"/>
</dbReference>
<dbReference type="GO" id="GO:0003700">
    <property type="term" value="F:DNA-binding transcription factor activity"/>
    <property type="evidence" value="ECO:0007669"/>
    <property type="project" value="TreeGrafter"/>
</dbReference>
<keyword evidence="3" id="KW-0804">Transcription</keyword>
<dbReference type="InterPro" id="IPR050109">
    <property type="entry name" value="HTH-type_TetR-like_transc_reg"/>
</dbReference>
<dbReference type="AlphaFoldDB" id="A0A0S4QGZ2"/>
<evidence type="ECO:0000256" key="5">
    <source>
        <dbReference type="SAM" id="MobiDB-lite"/>
    </source>
</evidence>
<keyword evidence="1" id="KW-0805">Transcription regulation</keyword>
<dbReference type="InterPro" id="IPR009057">
    <property type="entry name" value="Homeodomain-like_sf"/>
</dbReference>
<dbReference type="Pfam" id="PF00440">
    <property type="entry name" value="TetR_N"/>
    <property type="match status" value="1"/>
</dbReference>
<keyword evidence="8" id="KW-1185">Reference proteome</keyword>
<sequence length="243" mass="26836">MPRQRPSGRPAGDRGGASAAGTEGTGSVREPSADDDSAPVTASGRPKGGLRAAQRAFTHARFIDSAVVEFTERGYARTTVDDILARAGTTRATFYLHFRSKADILRELYDRVMAVFEGIYADLDGLGCDPTLDGIRAWLRLDVERWAQVRHYAVPLAEGAVIEPEIRALVEQGYEYHIQSLAQALFADREDVKPEDAELAAIILLNPLMNFYDRYMHGRLTDTERMITLVAAAWMAIIKVPGR</sequence>
<name>A0A0S4QGZ2_9ACTN</name>
<proteinExistence type="predicted"/>
<organism evidence="7 8">
    <name type="scientific">Parafrankia irregularis</name>
    <dbReference type="NCBI Taxonomy" id="795642"/>
    <lineage>
        <taxon>Bacteria</taxon>
        <taxon>Bacillati</taxon>
        <taxon>Actinomycetota</taxon>
        <taxon>Actinomycetes</taxon>
        <taxon>Frankiales</taxon>
        <taxon>Frankiaceae</taxon>
        <taxon>Parafrankia</taxon>
    </lineage>
</organism>
<evidence type="ECO:0000256" key="3">
    <source>
        <dbReference type="ARBA" id="ARBA00023163"/>
    </source>
</evidence>
<dbReference type="GO" id="GO:0000976">
    <property type="term" value="F:transcription cis-regulatory region binding"/>
    <property type="evidence" value="ECO:0007669"/>
    <property type="project" value="TreeGrafter"/>
</dbReference>
<gene>
    <name evidence="7" type="ORF">Ga0074812_103255</name>
</gene>
<dbReference type="PANTHER" id="PTHR30055:SF234">
    <property type="entry name" value="HTH-TYPE TRANSCRIPTIONAL REGULATOR BETI"/>
    <property type="match status" value="1"/>
</dbReference>
<keyword evidence="2 4" id="KW-0238">DNA-binding</keyword>
<protein>
    <submittedName>
        <fullName evidence="7">DNA-binding transcriptional regulator, AcrR family</fullName>
    </submittedName>
</protein>
<evidence type="ECO:0000256" key="2">
    <source>
        <dbReference type="ARBA" id="ARBA00023125"/>
    </source>
</evidence>
<reference evidence="8" key="1">
    <citation type="submission" date="2015-11" db="EMBL/GenBank/DDBJ databases">
        <authorList>
            <person name="Varghese N."/>
        </authorList>
    </citation>
    <scope>NUCLEOTIDE SEQUENCE [LARGE SCALE GENOMIC DNA]</scope>
    <source>
        <strain evidence="8">DSM 45899</strain>
    </source>
</reference>
<dbReference type="Proteomes" id="UP000198802">
    <property type="component" value="Unassembled WGS sequence"/>
</dbReference>